<comment type="caution">
    <text evidence="4">The sequence shown here is derived from an EMBL/GenBank/DDBJ whole genome shotgun (WGS) entry which is preliminary data.</text>
</comment>
<dbReference type="GO" id="GO:0008270">
    <property type="term" value="F:zinc ion binding"/>
    <property type="evidence" value="ECO:0007669"/>
    <property type="project" value="InterPro"/>
</dbReference>
<dbReference type="PANTHER" id="PTHR44154:SF1">
    <property type="entry name" value="QUINONE OXIDOREDUCTASE"/>
    <property type="match status" value="1"/>
</dbReference>
<name>A0A7Y9DL15_9ACTN</name>
<keyword evidence="2" id="KW-0560">Oxidoreductase</keyword>
<dbReference type="GO" id="GO:0016491">
    <property type="term" value="F:oxidoreductase activity"/>
    <property type="evidence" value="ECO:0007669"/>
    <property type="project" value="UniProtKB-KW"/>
</dbReference>
<reference evidence="4 5" key="1">
    <citation type="submission" date="2020-07" db="EMBL/GenBank/DDBJ databases">
        <title>Sequencing the genomes of 1000 actinobacteria strains.</title>
        <authorList>
            <person name="Klenk H.-P."/>
        </authorList>
    </citation>
    <scope>NUCLEOTIDE SEQUENCE [LARGE SCALE GENOMIC DNA]</scope>
    <source>
        <strain evidence="4 5">DSM 7487</strain>
    </source>
</reference>
<organism evidence="4 5">
    <name type="scientific">Kineococcus aurantiacus</name>
    <dbReference type="NCBI Taxonomy" id="37633"/>
    <lineage>
        <taxon>Bacteria</taxon>
        <taxon>Bacillati</taxon>
        <taxon>Actinomycetota</taxon>
        <taxon>Actinomycetes</taxon>
        <taxon>Kineosporiales</taxon>
        <taxon>Kineosporiaceae</taxon>
        <taxon>Kineococcus</taxon>
    </lineage>
</organism>
<gene>
    <name evidence="4" type="ORF">BJ968_002110</name>
</gene>
<dbReference type="Pfam" id="PF08240">
    <property type="entry name" value="ADH_N"/>
    <property type="match status" value="1"/>
</dbReference>
<accession>A0A7Y9DL15</accession>
<dbReference type="InterPro" id="IPR011032">
    <property type="entry name" value="GroES-like_sf"/>
</dbReference>
<keyword evidence="1" id="KW-0521">NADP</keyword>
<sequence>MSTVPAVAALDGLPVTDPDVLVDVTVPVPELRPHDLLVEVRAVSVNPVDVKVRAGLGKQPTPKVLGWDAAGVVQAVGEAVEGFAPGDEVWYAGDLTRPGSNAHLQAVDARIVSRKPTSLTFAEAAAMPLTTITAWEALFDRLRLTADSTGTLLVLAGAGGVGSVMIQLAKQLTGLRVLGSAGKPASEQWVRDLGADGVVDHRDLVASVRAAAPEGVEFLFTPNTQGQVEAFAEVVKPFGQVVGIDDPDGLDLMPLKAKSIAWHWEFMFTRSMFSTPDLAEQGELLRRTAELVDAGRVRTTLTTTIEDFSAAGLREAHRLVETGRTVGKVVVTR</sequence>
<evidence type="ECO:0000313" key="5">
    <source>
        <dbReference type="Proteomes" id="UP000521922"/>
    </source>
</evidence>
<dbReference type="EMBL" id="JACCBB010000001">
    <property type="protein sequence ID" value="NYD22570.1"/>
    <property type="molecule type" value="Genomic_DNA"/>
</dbReference>
<dbReference type="Proteomes" id="UP000521922">
    <property type="component" value="Unassembled WGS sequence"/>
</dbReference>
<dbReference type="InterPro" id="IPR051603">
    <property type="entry name" value="Zinc-ADH_QOR/CCCR"/>
</dbReference>
<evidence type="ECO:0000313" key="4">
    <source>
        <dbReference type="EMBL" id="NYD22570.1"/>
    </source>
</evidence>
<dbReference type="InterPro" id="IPR014182">
    <property type="entry name" value="ADH_Zn_typ-1"/>
</dbReference>
<comment type="similarity">
    <text evidence="2">Belongs to the zinc-containing alcohol dehydrogenase family. Quinone oxidoreductase subfamily.</text>
</comment>
<keyword evidence="2" id="KW-0862">Zinc</keyword>
<dbReference type="SMART" id="SM00829">
    <property type="entry name" value="PKS_ER"/>
    <property type="match status" value="1"/>
</dbReference>
<dbReference type="Gene3D" id="3.90.180.10">
    <property type="entry name" value="Medium-chain alcohol dehydrogenases, catalytic domain"/>
    <property type="match status" value="1"/>
</dbReference>
<evidence type="ECO:0000256" key="2">
    <source>
        <dbReference type="RuleBase" id="RU364000"/>
    </source>
</evidence>
<keyword evidence="5" id="KW-1185">Reference proteome</keyword>
<evidence type="ECO:0000256" key="1">
    <source>
        <dbReference type="ARBA" id="ARBA00022857"/>
    </source>
</evidence>
<dbReference type="NCBIfam" id="TIGR02817">
    <property type="entry name" value="adh_fam_1"/>
    <property type="match status" value="1"/>
</dbReference>
<dbReference type="AlphaFoldDB" id="A0A7Y9DL15"/>
<keyword evidence="2" id="KW-0479">Metal-binding</keyword>
<dbReference type="InterPro" id="IPR036291">
    <property type="entry name" value="NAD(P)-bd_dom_sf"/>
</dbReference>
<dbReference type="InterPro" id="IPR020843">
    <property type="entry name" value="ER"/>
</dbReference>
<feature type="domain" description="Enoyl reductase (ER)" evidence="3">
    <location>
        <begin position="8"/>
        <end position="331"/>
    </location>
</feature>
<dbReference type="SUPFAM" id="SSF51735">
    <property type="entry name" value="NAD(P)-binding Rossmann-fold domains"/>
    <property type="match status" value="1"/>
</dbReference>
<dbReference type="CDD" id="cd08252">
    <property type="entry name" value="AL_MDR"/>
    <property type="match status" value="1"/>
</dbReference>
<dbReference type="Pfam" id="PF13602">
    <property type="entry name" value="ADH_zinc_N_2"/>
    <property type="match status" value="1"/>
</dbReference>
<dbReference type="Gene3D" id="3.40.50.720">
    <property type="entry name" value="NAD(P)-binding Rossmann-like Domain"/>
    <property type="match status" value="1"/>
</dbReference>
<dbReference type="InterPro" id="IPR013154">
    <property type="entry name" value="ADH-like_N"/>
</dbReference>
<dbReference type="PANTHER" id="PTHR44154">
    <property type="entry name" value="QUINONE OXIDOREDUCTASE"/>
    <property type="match status" value="1"/>
</dbReference>
<dbReference type="RefSeq" id="WP_179751640.1">
    <property type="nucleotide sequence ID" value="NZ_BAAAGN010000012.1"/>
</dbReference>
<evidence type="ECO:0000259" key="3">
    <source>
        <dbReference type="SMART" id="SM00829"/>
    </source>
</evidence>
<proteinExistence type="inferred from homology"/>
<protein>
    <recommendedName>
        <fullName evidence="2">Zinc-type alcohol dehydrogenase-like protein</fullName>
    </recommendedName>
</protein>
<dbReference type="SUPFAM" id="SSF50129">
    <property type="entry name" value="GroES-like"/>
    <property type="match status" value="1"/>
</dbReference>